<keyword evidence="6" id="KW-1185">Reference proteome</keyword>
<evidence type="ECO:0000313" key="5">
    <source>
        <dbReference type="EMBL" id="GAA1797359.1"/>
    </source>
</evidence>
<dbReference type="SUPFAM" id="SSF55729">
    <property type="entry name" value="Acyl-CoA N-acyltransferases (Nat)"/>
    <property type="match status" value="1"/>
</dbReference>
<dbReference type="PANTHER" id="PTHR43792:SF8">
    <property type="entry name" value="[RIBOSOMAL PROTEIN US5]-ALANINE N-ACETYLTRANSFERASE"/>
    <property type="match status" value="1"/>
</dbReference>
<dbReference type="PROSITE" id="PS51186">
    <property type="entry name" value="GNAT"/>
    <property type="match status" value="1"/>
</dbReference>
<sequence length="145" mass="15939">MDWVGGVETDERVRARHERYLALVPDGTGAQFRITIPGHPEGVGIVGYWRHEWRGEPALESGWSVEAEYRGQGIAPDAVHLMLEAARAAGETLSVHAYPSVDNPASNAVCRKAGFTLLGEEDFEAAGRVLRTNDWVYELAEPPRA</sequence>
<organism evidence="5 6">
    <name type="scientific">Agromyces neolithicus</name>
    <dbReference type="NCBI Taxonomy" id="269420"/>
    <lineage>
        <taxon>Bacteria</taxon>
        <taxon>Bacillati</taxon>
        <taxon>Actinomycetota</taxon>
        <taxon>Actinomycetes</taxon>
        <taxon>Micrococcales</taxon>
        <taxon>Microbacteriaceae</taxon>
        <taxon>Agromyces</taxon>
    </lineage>
</organism>
<dbReference type="Gene3D" id="3.40.630.30">
    <property type="match status" value="1"/>
</dbReference>
<evidence type="ECO:0000256" key="1">
    <source>
        <dbReference type="ARBA" id="ARBA00022679"/>
    </source>
</evidence>
<accession>A0ABN2LRC7</accession>
<protein>
    <recommendedName>
        <fullName evidence="4">N-acetyltransferase domain-containing protein</fullName>
    </recommendedName>
</protein>
<dbReference type="InterPro" id="IPR000182">
    <property type="entry name" value="GNAT_dom"/>
</dbReference>
<dbReference type="InterPro" id="IPR051531">
    <property type="entry name" value="N-acetyltransferase"/>
</dbReference>
<comment type="similarity">
    <text evidence="3">Belongs to the acetyltransferase family. RimJ subfamily.</text>
</comment>
<dbReference type="Proteomes" id="UP001500002">
    <property type="component" value="Unassembled WGS sequence"/>
</dbReference>
<evidence type="ECO:0000259" key="4">
    <source>
        <dbReference type="PROSITE" id="PS51186"/>
    </source>
</evidence>
<dbReference type="EMBL" id="BAAANJ010000001">
    <property type="protein sequence ID" value="GAA1797359.1"/>
    <property type="molecule type" value="Genomic_DNA"/>
</dbReference>
<reference evidence="5 6" key="1">
    <citation type="journal article" date="2019" name="Int. J. Syst. Evol. Microbiol.">
        <title>The Global Catalogue of Microorganisms (GCM) 10K type strain sequencing project: providing services to taxonomists for standard genome sequencing and annotation.</title>
        <authorList>
            <consortium name="The Broad Institute Genomics Platform"/>
            <consortium name="The Broad Institute Genome Sequencing Center for Infectious Disease"/>
            <person name="Wu L."/>
            <person name="Ma J."/>
        </authorList>
    </citation>
    <scope>NUCLEOTIDE SEQUENCE [LARGE SCALE GENOMIC DNA]</scope>
    <source>
        <strain evidence="5 6">JCM 14322</strain>
    </source>
</reference>
<dbReference type="InterPro" id="IPR016181">
    <property type="entry name" value="Acyl_CoA_acyltransferase"/>
</dbReference>
<name>A0ABN2LRC7_9MICO</name>
<evidence type="ECO:0000313" key="6">
    <source>
        <dbReference type="Proteomes" id="UP001500002"/>
    </source>
</evidence>
<comment type="caution">
    <text evidence="5">The sequence shown here is derived from an EMBL/GenBank/DDBJ whole genome shotgun (WGS) entry which is preliminary data.</text>
</comment>
<feature type="domain" description="N-acetyltransferase" evidence="4">
    <location>
        <begin position="1"/>
        <end position="142"/>
    </location>
</feature>
<evidence type="ECO:0000256" key="3">
    <source>
        <dbReference type="ARBA" id="ARBA00038502"/>
    </source>
</evidence>
<keyword evidence="2" id="KW-0012">Acyltransferase</keyword>
<dbReference type="Pfam" id="PF13302">
    <property type="entry name" value="Acetyltransf_3"/>
    <property type="match status" value="1"/>
</dbReference>
<evidence type="ECO:0000256" key="2">
    <source>
        <dbReference type="ARBA" id="ARBA00023315"/>
    </source>
</evidence>
<dbReference type="PANTHER" id="PTHR43792">
    <property type="entry name" value="GNAT FAMILY, PUTATIVE (AFU_ORTHOLOGUE AFUA_3G00765)-RELATED-RELATED"/>
    <property type="match status" value="1"/>
</dbReference>
<proteinExistence type="inferred from homology"/>
<keyword evidence="1" id="KW-0808">Transferase</keyword>
<gene>
    <name evidence="5" type="ORF">GCM10009749_01100</name>
</gene>